<evidence type="ECO:0000256" key="6">
    <source>
        <dbReference type="SAM" id="MobiDB-lite"/>
    </source>
</evidence>
<organism evidence="9 10">
    <name type="scientific">Candidatus Limosilactobacillus merdavium</name>
    <dbReference type="NCBI Taxonomy" id="2838651"/>
    <lineage>
        <taxon>Bacteria</taxon>
        <taxon>Bacillati</taxon>
        <taxon>Bacillota</taxon>
        <taxon>Bacilli</taxon>
        <taxon>Lactobacillales</taxon>
        <taxon>Lactobacillaceae</taxon>
        <taxon>Limosilactobacillus</taxon>
    </lineage>
</organism>
<comment type="caution">
    <text evidence="9">The sequence shown here is derived from an EMBL/GenBank/DDBJ whole genome shotgun (WGS) entry which is preliminary data.</text>
</comment>
<accession>A0A9E2KUE3</accession>
<dbReference type="Proteomes" id="UP000824180">
    <property type="component" value="Unassembled WGS sequence"/>
</dbReference>
<dbReference type="GO" id="GO:0005886">
    <property type="term" value="C:plasma membrane"/>
    <property type="evidence" value="ECO:0007669"/>
    <property type="project" value="UniProtKB-SubCell"/>
</dbReference>
<evidence type="ECO:0000259" key="8">
    <source>
        <dbReference type="Pfam" id="PF04024"/>
    </source>
</evidence>
<dbReference type="Pfam" id="PF04024">
    <property type="entry name" value="PspC"/>
    <property type="match status" value="1"/>
</dbReference>
<comment type="subcellular location">
    <subcellularLocation>
        <location evidence="1">Cell membrane</location>
        <topology evidence="1">Single-pass membrane protein</topology>
    </subcellularLocation>
</comment>
<keyword evidence="5 7" id="KW-0472">Membrane</keyword>
<feature type="domain" description="Phage shock protein PspC N-terminal" evidence="8">
    <location>
        <begin position="3"/>
        <end position="61"/>
    </location>
</feature>
<dbReference type="InterPro" id="IPR052027">
    <property type="entry name" value="PspC"/>
</dbReference>
<keyword evidence="2" id="KW-1003">Cell membrane</keyword>
<keyword evidence="4 7" id="KW-1133">Transmembrane helix</keyword>
<evidence type="ECO:0000256" key="7">
    <source>
        <dbReference type="SAM" id="Phobius"/>
    </source>
</evidence>
<feature type="transmembrane region" description="Helical" evidence="7">
    <location>
        <begin position="34"/>
        <end position="58"/>
    </location>
</feature>
<evidence type="ECO:0000256" key="3">
    <source>
        <dbReference type="ARBA" id="ARBA00022692"/>
    </source>
</evidence>
<proteinExistence type="predicted"/>
<evidence type="ECO:0000256" key="2">
    <source>
        <dbReference type="ARBA" id="ARBA00022475"/>
    </source>
</evidence>
<gene>
    <name evidence="9" type="ORF">H9843_01285</name>
</gene>
<dbReference type="PANTHER" id="PTHR33885:SF3">
    <property type="entry name" value="PHAGE SHOCK PROTEIN C"/>
    <property type="match status" value="1"/>
</dbReference>
<evidence type="ECO:0000313" key="10">
    <source>
        <dbReference type="Proteomes" id="UP000824180"/>
    </source>
</evidence>
<sequence length="108" mass="12126">MSKKLTRSYDDRWLAGVLSGLANYFHTKPLYLRIAYILFTAITGIIPGVIVYIVLFAIMPADPAHPGIAGLFKTINNLMDTPQRTDSSKSRRQLTDVEEKDIKKNGRS</sequence>
<evidence type="ECO:0000256" key="4">
    <source>
        <dbReference type="ARBA" id="ARBA00022989"/>
    </source>
</evidence>
<reference evidence="9" key="1">
    <citation type="journal article" date="2021" name="PeerJ">
        <title>Extensive microbial diversity within the chicken gut microbiome revealed by metagenomics and culture.</title>
        <authorList>
            <person name="Gilroy R."/>
            <person name="Ravi A."/>
            <person name="Getino M."/>
            <person name="Pursley I."/>
            <person name="Horton D.L."/>
            <person name="Alikhan N.F."/>
            <person name="Baker D."/>
            <person name="Gharbi K."/>
            <person name="Hall N."/>
            <person name="Watson M."/>
            <person name="Adriaenssens E.M."/>
            <person name="Foster-Nyarko E."/>
            <person name="Jarju S."/>
            <person name="Secka A."/>
            <person name="Antonio M."/>
            <person name="Oren A."/>
            <person name="Chaudhuri R.R."/>
            <person name="La Ragione R."/>
            <person name="Hildebrand F."/>
            <person name="Pallen M.J."/>
        </authorList>
    </citation>
    <scope>NUCLEOTIDE SEQUENCE</scope>
    <source>
        <strain evidence="9">876</strain>
    </source>
</reference>
<feature type="compositionally biased region" description="Basic and acidic residues" evidence="6">
    <location>
        <begin position="86"/>
        <end position="108"/>
    </location>
</feature>
<evidence type="ECO:0000256" key="5">
    <source>
        <dbReference type="ARBA" id="ARBA00023136"/>
    </source>
</evidence>
<name>A0A9E2KUE3_9LACO</name>
<reference evidence="9" key="2">
    <citation type="submission" date="2021-04" db="EMBL/GenBank/DDBJ databases">
        <authorList>
            <person name="Gilroy R."/>
        </authorList>
    </citation>
    <scope>NUCLEOTIDE SEQUENCE</scope>
    <source>
        <strain evidence="9">876</strain>
    </source>
</reference>
<dbReference type="EMBL" id="JAHLFK010000007">
    <property type="protein sequence ID" value="MBU3829529.1"/>
    <property type="molecule type" value="Genomic_DNA"/>
</dbReference>
<evidence type="ECO:0000313" key="9">
    <source>
        <dbReference type="EMBL" id="MBU3829529.1"/>
    </source>
</evidence>
<dbReference type="AlphaFoldDB" id="A0A9E2KUE3"/>
<keyword evidence="3 7" id="KW-0812">Transmembrane</keyword>
<dbReference type="PANTHER" id="PTHR33885">
    <property type="entry name" value="PHAGE SHOCK PROTEIN C"/>
    <property type="match status" value="1"/>
</dbReference>
<protein>
    <submittedName>
        <fullName evidence="9">PspC domain-containing protein</fullName>
    </submittedName>
</protein>
<feature type="region of interest" description="Disordered" evidence="6">
    <location>
        <begin position="82"/>
        <end position="108"/>
    </location>
</feature>
<evidence type="ECO:0000256" key="1">
    <source>
        <dbReference type="ARBA" id="ARBA00004162"/>
    </source>
</evidence>
<dbReference type="InterPro" id="IPR007168">
    <property type="entry name" value="Phageshock_PspC_N"/>
</dbReference>